<evidence type="ECO:0000313" key="3">
    <source>
        <dbReference type="EMBL" id="CAL5136000.1"/>
    </source>
</evidence>
<gene>
    <name evidence="3" type="ORF">CDAUBV1_LOCUS10102</name>
</gene>
<feature type="region of interest" description="Disordered" evidence="1">
    <location>
        <begin position="2012"/>
        <end position="2040"/>
    </location>
</feature>
<comment type="caution">
    <text evidence="3">The sequence shown here is derived from an EMBL/GenBank/DDBJ whole genome shotgun (WGS) entry which is preliminary data.</text>
</comment>
<organism evidence="3 4">
    <name type="scientific">Calicophoron daubneyi</name>
    <name type="common">Rumen fluke</name>
    <name type="synonym">Paramphistomum daubneyi</name>
    <dbReference type="NCBI Taxonomy" id="300641"/>
    <lineage>
        <taxon>Eukaryota</taxon>
        <taxon>Metazoa</taxon>
        <taxon>Spiralia</taxon>
        <taxon>Lophotrochozoa</taxon>
        <taxon>Platyhelminthes</taxon>
        <taxon>Trematoda</taxon>
        <taxon>Digenea</taxon>
        <taxon>Plagiorchiida</taxon>
        <taxon>Pronocephalata</taxon>
        <taxon>Paramphistomoidea</taxon>
        <taxon>Paramphistomidae</taxon>
        <taxon>Calicophoron</taxon>
    </lineage>
</organism>
<reference evidence="3" key="1">
    <citation type="submission" date="2024-06" db="EMBL/GenBank/DDBJ databases">
        <authorList>
            <person name="Liu X."/>
            <person name="Lenzi L."/>
            <person name="Haldenby T S."/>
            <person name="Uol C."/>
        </authorList>
    </citation>
    <scope>NUCLEOTIDE SEQUENCE</scope>
</reference>
<dbReference type="EMBL" id="CAXLJL010000279">
    <property type="protein sequence ID" value="CAL5136000.1"/>
    <property type="molecule type" value="Genomic_DNA"/>
</dbReference>
<evidence type="ECO:0000256" key="1">
    <source>
        <dbReference type="SAM" id="MobiDB-lite"/>
    </source>
</evidence>
<evidence type="ECO:0000259" key="2">
    <source>
        <dbReference type="Pfam" id="PF09324"/>
    </source>
</evidence>
<accession>A0AAV2TH53</accession>
<protein>
    <recommendedName>
        <fullName evidence="2">Mon2/Sec7/BIG1-like HDS domain-containing protein</fullName>
    </recommendedName>
</protein>
<evidence type="ECO:0000313" key="4">
    <source>
        <dbReference type="Proteomes" id="UP001497525"/>
    </source>
</evidence>
<dbReference type="Pfam" id="PF09324">
    <property type="entry name" value="Sec7-like_HDS"/>
    <property type="match status" value="1"/>
</dbReference>
<feature type="domain" description="Mon2/Sec7/BIG1-like HDS" evidence="2">
    <location>
        <begin position="1112"/>
        <end position="1172"/>
    </location>
</feature>
<name>A0AAV2TH53_CALDB</name>
<dbReference type="InterPro" id="IPR015403">
    <property type="entry name" value="Mon2/Sec7/BIG1-like_HDS"/>
</dbReference>
<proteinExistence type="predicted"/>
<sequence length="2129" mass="236923">MEGKLNFIHALEELKSAALDDNAPAIADSLHEALDVAKVPSSKLRLTVLRDRIFEPLQLAVESCNKRLAIKAVNCLQLCVEMWSKGKYSQEAEVKLVARTTIKQVVETMTLNYGRCDSSVFESFASTDFEISSCGTYPEAAIPQVSGMSNSERSGILRGDICTVLRYLIECINVNNGALRSVSENLLYLEAVCTILRNLPTGIVRFQCFTDLVWKELCPTLVALLRPDKSMKSLVSSTWQHEGEEIGRGASAEFINHCAETESLSLIHKIVLRIAYFMGPILEMRSILESLFHCILLYPPPKDRVEALKTLKPVLSSCADLCRLTLPCWHMRPRNELDDPIYEFIPVDSFSAVGHSSLNLAPFRLIKIIVDSIKECCSSSSGCVALAGTECLLGLLNSLDRLCLNEGIAPAVSKVLASQCRNASSVFDICLDFTGPYCWSDVHEALPLSQESTPPSDVCSTHSTELVEDYISAVVRIIPKLIQQNSESELDQILLEFASNFCSSWMNKSSYSFPGSNNSCELPVSSSTFGPDGLEDIVNADAIYVTTFAALSLNLYLMSIGFYALSDAQKCPPPVTEQSFVNSVASKGMLLYLTTSFLEEVYHSVLANDYLGMAGFDLSSIHSLLSVTSRYTSGESGQLSCPIKISPVHFVSTVQSSSQINLLPGGALYAILAKFSGISVRNKPKQGILYATFGKINRPVGWKLAQCLSLVVWDPLVGALTGLLSVSGLFDLRDSSRSQRTKVNVKWDNFGSKSDVFHRFLPQTIHQNYHGILTAVTNGLACFRCAIRLGCKLLLHPKCGELIDALVYLCASSFTRDCNSSIVTVSADEDEPPVSVEDSPKSHCLHCAHVLLLDAVLSSVATNEILTVDCWRPTLRACALVLWLEHRQFAGQRSTWGNCSVAEDEINTMDVTEFVFRCVRQRLTPDQLQSLNRDQIIPGANGMLKLDETNKVVCLLSRTVDRFFDQAALSYSLPKLLEFVTALIQASGEEVTISRAEATPVCRESAPVHDQQMYVNKKYNSTYLLVSHGSNTLFDRVCQLLLCAVHDSQRPLIHLLYLWPLVSEHLIHICRSESGTPKLGTSERRDADQPLLVQRGLSCLHSCIVTLITSYPELPGFHMNEMLCRPYELSLKLELCDADLQDRIVCCICELVEATGEYIRSAWRPLFSALRSVRVNFVSPTRRFQGPSNLAPHLGFLKRLLRGFSTSRKSDEVNNQFCHSALMKVDSDDSEPEESSSARGRRIGTIMEIFEVFLSSSNMDTFCGAVVDCTLCLLHYISASQSQPVPDENRALEPCVVRKVIYVYNKSSEQIFLLSGQERALIGDEPELLPIHSLQEELDLFRDEKNDSRVSAESKTNQSLFLPALSCLIRCVYWLERLWSVSNPPQIQEIHRHFELLCGTSDFPEFINCPKNGENNDEQSRLDGSNSSVGILRLYYLIVHQLTSVVWNSSRGERNLLMDSILHLTRGSSVCFPVGCHSPVIKRRNSLDETADSLSASCGGPQFAIMLAERIVLPNLRSWLEIYFKHQSDYSRSIQHIASGPPNGELESVFIQTDKRIVNRSPDSIDETMLYNFEPDRKPPLRNAGIGSRDDQRFLRLFLGQTTDLIVEFVDRFSNVTALRATFRQYLDLISRCASHVDDPLVFLAAGCLRHLVVSFTAHPPPSPYWVDLFKCLRKIFTFTLIPLEDAMERAERDSLFDDTTFVVILPKDPPEWEHLCLVGKQLFGCATSVKNSCRDVDPSKKAPKAGSVRCHSAPNSPSKLPLITPRTRVLSETKCNPSSTETAALTGNAIEVKAHEIIRGLIANEFILRTINGLLFAQTTPEEIPEIIPMFGCHSAFKQNIQKTSDHLITEKFSSGHLACLSLRECFDLLSTLGHKYAVCVKLNHCLKVRRLLQHVLQIPSRATLLKQAGRVAMITIRILVRLILIHKPVDPGPGGIRLTSHVQLQVKPSKLSRIETLPENLNSLWPAALLDARTSDRDASVLWTLLRHCFSCLLATYAWTVYHGASPGLLSRGSNRDSPRSSSQSGHHKDRSSLQQKEYEEDLRATISSLGQALSDSLHFLLQIRLDANQQTEISNPSKGDGDQPSNALFSCLSSILNPYIDLLMHNSEDHLNSTLFQWSTYCGTNL</sequence>
<dbReference type="Proteomes" id="UP001497525">
    <property type="component" value="Unassembled WGS sequence"/>
</dbReference>